<protein>
    <recommendedName>
        <fullName evidence="11">Sodium/calcium exchanger membrane region domain-containing protein</fullName>
    </recommendedName>
</protein>
<feature type="domain" description="Sodium/calcium exchanger membrane region" evidence="11">
    <location>
        <begin position="98"/>
        <end position="241"/>
    </location>
</feature>
<feature type="transmembrane region" description="Helical" evidence="10">
    <location>
        <begin position="376"/>
        <end position="396"/>
    </location>
</feature>
<keyword evidence="6" id="KW-0915">Sodium</keyword>
<proteinExistence type="inferred from homology"/>
<keyword evidence="2" id="KW-0813">Transport</keyword>
<feature type="transmembrane region" description="Helical" evidence="10">
    <location>
        <begin position="402"/>
        <end position="425"/>
    </location>
</feature>
<keyword evidence="3" id="KW-0050">Antiport</keyword>
<evidence type="ECO:0000259" key="11">
    <source>
        <dbReference type="Pfam" id="PF01699"/>
    </source>
</evidence>
<feature type="domain" description="Sodium/calcium exchanger membrane region" evidence="11">
    <location>
        <begin position="381"/>
        <end position="534"/>
    </location>
</feature>
<evidence type="ECO:0000313" key="13">
    <source>
        <dbReference type="Proteomes" id="UP000243459"/>
    </source>
</evidence>
<evidence type="ECO:0000256" key="8">
    <source>
        <dbReference type="ARBA" id="ARBA00023201"/>
    </source>
</evidence>
<feature type="transmembrane region" description="Helical" evidence="10">
    <location>
        <begin position="199"/>
        <end position="220"/>
    </location>
</feature>
<accession>A0A5P1FBT9</accession>
<reference evidence="13" key="1">
    <citation type="journal article" date="2017" name="Nat. Commun.">
        <title>The asparagus genome sheds light on the origin and evolution of a young Y chromosome.</title>
        <authorList>
            <person name="Harkess A."/>
            <person name="Zhou J."/>
            <person name="Xu C."/>
            <person name="Bowers J.E."/>
            <person name="Van der Hulst R."/>
            <person name="Ayyampalayam S."/>
            <person name="Mercati F."/>
            <person name="Riccardi P."/>
            <person name="McKain M.R."/>
            <person name="Kakrana A."/>
            <person name="Tang H."/>
            <person name="Ray J."/>
            <person name="Groenendijk J."/>
            <person name="Arikit S."/>
            <person name="Mathioni S.M."/>
            <person name="Nakano M."/>
            <person name="Shan H."/>
            <person name="Telgmann-Rauber A."/>
            <person name="Kanno A."/>
            <person name="Yue Z."/>
            <person name="Chen H."/>
            <person name="Li W."/>
            <person name="Chen Y."/>
            <person name="Xu X."/>
            <person name="Zhang Y."/>
            <person name="Luo S."/>
            <person name="Chen H."/>
            <person name="Gao J."/>
            <person name="Mao Z."/>
            <person name="Pires J.C."/>
            <person name="Luo M."/>
            <person name="Kudrna D."/>
            <person name="Wing R.A."/>
            <person name="Meyers B.C."/>
            <person name="Yi K."/>
            <person name="Kong H."/>
            <person name="Lavrijsen P."/>
            <person name="Sunseri F."/>
            <person name="Falavigna A."/>
            <person name="Ye Y."/>
            <person name="Leebens-Mack J.H."/>
            <person name="Chen G."/>
        </authorList>
    </citation>
    <scope>NUCLEOTIDE SEQUENCE [LARGE SCALE GENOMIC DNA]</scope>
    <source>
        <strain evidence="13">cv. DH0086</strain>
    </source>
</reference>
<evidence type="ECO:0000256" key="9">
    <source>
        <dbReference type="ARBA" id="ARBA00038187"/>
    </source>
</evidence>
<gene>
    <name evidence="12" type="ORF">A4U43_C03F4820</name>
</gene>
<keyword evidence="8" id="KW-0406">Ion transport</keyword>
<keyword evidence="4 10" id="KW-0812">Transmembrane</keyword>
<sequence>MASHLSPPKPHKILLNISFLLLIFLLFTFNLSSPQTLFNSHSINPQNCEEFDSLKDHKTKCFYIKANNPCSPQGYIDYLHLFYCVFGEHPFIGYSILALWLLVLFYLLGNTASVYFCSSLESISKLLRLPPTVAGVTLLSLGNGAPDAFSTIASFASSEVGEVGLSSVLGGAFFVTSVVVGVISVCVGDRLISVDRFSFVRDICFYVIVLCFLLGILIVGEIGVGGAIVFASLYIVYVVIVAISYCWRKNQREFDVPLLESIEIENDLFVPKLEVQEEEFKKPNWCIFLMYLLELPLYLPRRLTIPDVSEERWSKPFAISSVILSPILLATLWNSKRNVLASEESLTIYLFSALIGLVLGVIALETTETSKPPNKYLFTWLAGGFLMSIIWFYILAEELVSLLISIGHIFNIGPSILAVTVLAWGNSLGDLIANVAMALKGGEDGVQIAISGCYSVPIFNTLVGLGFSLVFRSWGTYPSPYVVPQDSTILVTLGFLVCGLLWALLILPKRGMKLDRVFGIGLLALYLCFLCLRICDSIGFVNIDKLYL</sequence>
<feature type="transmembrane region" description="Helical" evidence="10">
    <location>
        <begin position="91"/>
        <end position="117"/>
    </location>
</feature>
<dbReference type="Gramene" id="ONK74299">
    <property type="protein sequence ID" value="ONK74299"/>
    <property type="gene ID" value="A4U43_C03F4820"/>
</dbReference>
<keyword evidence="7 10" id="KW-0472">Membrane</keyword>
<feature type="transmembrane region" description="Helical" evidence="10">
    <location>
        <begin position="129"/>
        <end position="145"/>
    </location>
</feature>
<dbReference type="GO" id="GO:0016020">
    <property type="term" value="C:membrane"/>
    <property type="evidence" value="ECO:0007669"/>
    <property type="project" value="UniProtKB-SubCell"/>
</dbReference>
<feature type="transmembrane region" description="Helical" evidence="10">
    <location>
        <begin position="165"/>
        <end position="187"/>
    </location>
</feature>
<evidence type="ECO:0000313" key="12">
    <source>
        <dbReference type="EMBL" id="ONK74299.1"/>
    </source>
</evidence>
<feature type="transmembrane region" description="Helical" evidence="10">
    <location>
        <begin position="226"/>
        <end position="247"/>
    </location>
</feature>
<feature type="transmembrane region" description="Helical" evidence="10">
    <location>
        <begin position="346"/>
        <end position="364"/>
    </location>
</feature>
<evidence type="ECO:0000256" key="2">
    <source>
        <dbReference type="ARBA" id="ARBA00022448"/>
    </source>
</evidence>
<feature type="transmembrane region" description="Helical" evidence="10">
    <location>
        <begin position="519"/>
        <end position="543"/>
    </location>
</feature>
<dbReference type="EMBL" id="CM007383">
    <property type="protein sequence ID" value="ONK74299.1"/>
    <property type="molecule type" value="Genomic_DNA"/>
</dbReference>
<evidence type="ECO:0000256" key="10">
    <source>
        <dbReference type="SAM" id="Phobius"/>
    </source>
</evidence>
<dbReference type="Pfam" id="PF01699">
    <property type="entry name" value="Na_Ca_ex"/>
    <property type="match status" value="2"/>
</dbReference>
<evidence type="ECO:0000256" key="6">
    <source>
        <dbReference type="ARBA" id="ARBA00023053"/>
    </source>
</evidence>
<dbReference type="InterPro" id="IPR044880">
    <property type="entry name" value="NCX_ion-bd_dom_sf"/>
</dbReference>
<evidence type="ECO:0000256" key="5">
    <source>
        <dbReference type="ARBA" id="ARBA00022989"/>
    </source>
</evidence>
<keyword evidence="8" id="KW-0739">Sodium transport</keyword>
<comment type="similarity">
    <text evidence="9">Belongs to the Ca(2+):cation antiporter (CaCA) (TC 2.A.19) family. Cation/calcium exchanger (CCX) subfamily.</text>
</comment>
<dbReference type="GO" id="GO:0006814">
    <property type="term" value="P:sodium ion transport"/>
    <property type="evidence" value="ECO:0007669"/>
    <property type="project" value="UniProtKB-KW"/>
</dbReference>
<dbReference type="InterPro" id="IPR004837">
    <property type="entry name" value="NaCa_Exmemb"/>
</dbReference>
<dbReference type="InterPro" id="IPR051359">
    <property type="entry name" value="CaCA_antiporter"/>
</dbReference>
<dbReference type="Proteomes" id="UP000243459">
    <property type="component" value="Chromosome 3"/>
</dbReference>
<keyword evidence="13" id="KW-1185">Reference proteome</keyword>
<dbReference type="OrthoDB" id="407410at2759"/>
<name>A0A5P1FBT9_ASPOF</name>
<dbReference type="OMA" id="AANYFCS"/>
<feature type="transmembrane region" description="Helical" evidence="10">
    <location>
        <begin position="317"/>
        <end position="334"/>
    </location>
</feature>
<dbReference type="PANTHER" id="PTHR12266:SF36">
    <property type="entry name" value="OS10G0436900 PROTEIN"/>
    <property type="match status" value="1"/>
</dbReference>
<feature type="transmembrane region" description="Helical" evidence="10">
    <location>
        <begin position="489"/>
        <end position="507"/>
    </location>
</feature>
<dbReference type="GO" id="GO:0008324">
    <property type="term" value="F:monoatomic cation transmembrane transporter activity"/>
    <property type="evidence" value="ECO:0007669"/>
    <property type="project" value="TreeGrafter"/>
</dbReference>
<evidence type="ECO:0000256" key="1">
    <source>
        <dbReference type="ARBA" id="ARBA00004141"/>
    </source>
</evidence>
<dbReference type="Gene3D" id="1.20.1420.30">
    <property type="entry name" value="NCX, central ion-binding region"/>
    <property type="match status" value="2"/>
</dbReference>
<dbReference type="GO" id="GO:0015297">
    <property type="term" value="F:antiporter activity"/>
    <property type="evidence" value="ECO:0007669"/>
    <property type="project" value="UniProtKB-KW"/>
</dbReference>
<evidence type="ECO:0000256" key="7">
    <source>
        <dbReference type="ARBA" id="ARBA00023136"/>
    </source>
</evidence>
<keyword evidence="5 10" id="KW-1133">Transmembrane helix</keyword>
<comment type="subcellular location">
    <subcellularLocation>
        <location evidence="1">Membrane</location>
        <topology evidence="1">Multi-pass membrane protein</topology>
    </subcellularLocation>
</comment>
<evidence type="ECO:0000256" key="4">
    <source>
        <dbReference type="ARBA" id="ARBA00022692"/>
    </source>
</evidence>
<dbReference type="PANTHER" id="PTHR12266">
    <property type="entry name" value="NA+/CA2+ K+ INDEPENDENT EXCHANGER"/>
    <property type="match status" value="1"/>
</dbReference>
<dbReference type="AlphaFoldDB" id="A0A5P1FBT9"/>
<organism evidence="12 13">
    <name type="scientific">Asparagus officinalis</name>
    <name type="common">Garden asparagus</name>
    <dbReference type="NCBI Taxonomy" id="4686"/>
    <lineage>
        <taxon>Eukaryota</taxon>
        <taxon>Viridiplantae</taxon>
        <taxon>Streptophyta</taxon>
        <taxon>Embryophyta</taxon>
        <taxon>Tracheophyta</taxon>
        <taxon>Spermatophyta</taxon>
        <taxon>Magnoliopsida</taxon>
        <taxon>Liliopsida</taxon>
        <taxon>Asparagales</taxon>
        <taxon>Asparagaceae</taxon>
        <taxon>Asparagoideae</taxon>
        <taxon>Asparagus</taxon>
    </lineage>
</organism>
<feature type="transmembrane region" description="Helical" evidence="10">
    <location>
        <begin position="446"/>
        <end position="469"/>
    </location>
</feature>
<evidence type="ECO:0000256" key="3">
    <source>
        <dbReference type="ARBA" id="ARBA00022449"/>
    </source>
</evidence>
<feature type="transmembrane region" description="Helical" evidence="10">
    <location>
        <begin position="12"/>
        <end position="31"/>
    </location>
</feature>